<dbReference type="AlphaFoldDB" id="A0A1B8B4I2"/>
<feature type="compositionally biased region" description="Acidic residues" evidence="1">
    <location>
        <begin position="230"/>
        <end position="240"/>
    </location>
</feature>
<feature type="region of interest" description="Disordered" evidence="1">
    <location>
        <begin position="212"/>
        <end position="249"/>
    </location>
</feature>
<feature type="transmembrane region" description="Helical" evidence="2">
    <location>
        <begin position="294"/>
        <end position="312"/>
    </location>
</feature>
<reference evidence="3 4" key="1">
    <citation type="submission" date="2016-06" db="EMBL/GenBank/DDBJ databases">
        <title>Living apart together: crosstalk between the core and supernumerary genomes in a fungal plant pathogen.</title>
        <authorList>
            <person name="Vanheule A."/>
            <person name="Audenaert K."/>
            <person name="Warris S."/>
            <person name="Van De Geest H."/>
            <person name="Schijlen E."/>
            <person name="Hofte M."/>
            <person name="De Saeger S."/>
            <person name="Haesaert G."/>
            <person name="Waalwijk C."/>
            <person name="Van Der Lee T."/>
        </authorList>
    </citation>
    <scope>NUCLEOTIDE SEQUENCE [LARGE SCALE GENOMIC DNA]</scope>
    <source>
        <strain evidence="3 4">2516</strain>
    </source>
</reference>
<keyword evidence="2" id="KW-0812">Transmembrane</keyword>
<keyword evidence="2" id="KW-1133">Transmembrane helix</keyword>
<name>A0A1B8B4I2_FUSPO</name>
<feature type="transmembrane region" description="Helical" evidence="2">
    <location>
        <begin position="152"/>
        <end position="169"/>
    </location>
</feature>
<evidence type="ECO:0000313" key="4">
    <source>
        <dbReference type="Proteomes" id="UP000091967"/>
    </source>
</evidence>
<evidence type="ECO:0000256" key="1">
    <source>
        <dbReference type="SAM" id="MobiDB-lite"/>
    </source>
</evidence>
<feature type="transmembrane region" description="Helical" evidence="2">
    <location>
        <begin position="268"/>
        <end position="288"/>
    </location>
</feature>
<evidence type="ECO:0000256" key="2">
    <source>
        <dbReference type="SAM" id="Phobius"/>
    </source>
</evidence>
<evidence type="ECO:0000313" key="3">
    <source>
        <dbReference type="EMBL" id="OBS27644.1"/>
    </source>
</evidence>
<gene>
    <name evidence="3" type="ORF">FPOA_01586</name>
</gene>
<keyword evidence="4" id="KW-1185">Reference proteome</keyword>
<organism evidence="3 4">
    <name type="scientific">Fusarium poae</name>
    <dbReference type="NCBI Taxonomy" id="36050"/>
    <lineage>
        <taxon>Eukaryota</taxon>
        <taxon>Fungi</taxon>
        <taxon>Dikarya</taxon>
        <taxon>Ascomycota</taxon>
        <taxon>Pezizomycotina</taxon>
        <taxon>Sordariomycetes</taxon>
        <taxon>Hypocreomycetidae</taxon>
        <taxon>Hypocreales</taxon>
        <taxon>Nectriaceae</taxon>
        <taxon>Fusarium</taxon>
    </lineage>
</organism>
<accession>A0A1B8B4I2</accession>
<proteinExistence type="predicted"/>
<dbReference type="Proteomes" id="UP000091967">
    <property type="component" value="Unassembled WGS sequence"/>
</dbReference>
<dbReference type="OMA" id="ILMAWAI"/>
<sequence>MVVDQLRLNSIGLASAKFCCRSPTLDVLKREGGARAIPISCGVMTLSLTSNPWTLCSCDDDVSYHKQCPFFASSRVILLLFVSSYPIRYFSLIDTVMPNQHGTTARLRRTFHYPEEDSTDSQPEALDEQEQEDFINQLAAENAARDLQFRRFLLAIPLLATIPYLPALINPPTTMLALLSLTSLFSTAYLLHHHPPASSGIPFLDNWARPKTPRPTRPPSLSTRDSSGVFDDEDEDEVDDVPYVPRGRPRQRRSSFSYVETRSPLETYLPFLNIGLGVVLILMAWVIGRTKSEAVWPGMGYLPLVVYAIILISKMVMGSVDPEKELVSLKYDYKGA</sequence>
<keyword evidence="2" id="KW-0472">Membrane</keyword>
<comment type="caution">
    <text evidence="3">The sequence shown here is derived from an EMBL/GenBank/DDBJ whole genome shotgun (WGS) entry which is preliminary data.</text>
</comment>
<protein>
    <submittedName>
        <fullName evidence="3">Uncharacterized protein</fullName>
    </submittedName>
</protein>
<dbReference type="EMBL" id="LYXU01000001">
    <property type="protein sequence ID" value="OBS27644.1"/>
    <property type="molecule type" value="Genomic_DNA"/>
</dbReference>